<name>A0A5D0U0Z4_9ACTN</name>
<dbReference type="OrthoDB" id="3375894at2"/>
<keyword evidence="1" id="KW-0175">Coiled coil</keyword>
<organism evidence="2 3">
    <name type="scientific">Actinomadura syzygii</name>
    <dbReference type="NCBI Taxonomy" id="1427538"/>
    <lineage>
        <taxon>Bacteria</taxon>
        <taxon>Bacillati</taxon>
        <taxon>Actinomycetota</taxon>
        <taxon>Actinomycetes</taxon>
        <taxon>Streptosporangiales</taxon>
        <taxon>Thermomonosporaceae</taxon>
        <taxon>Actinomadura</taxon>
    </lineage>
</organism>
<feature type="coiled-coil region" evidence="1">
    <location>
        <begin position="3"/>
        <end position="30"/>
    </location>
</feature>
<dbReference type="Proteomes" id="UP000322634">
    <property type="component" value="Unassembled WGS sequence"/>
</dbReference>
<evidence type="ECO:0000313" key="2">
    <source>
        <dbReference type="EMBL" id="TYC11744.1"/>
    </source>
</evidence>
<dbReference type="RefSeq" id="WP_148352835.1">
    <property type="nucleotide sequence ID" value="NZ_JBHSBF010000011.1"/>
</dbReference>
<accession>A0A5D0U0Z4</accession>
<proteinExistence type="predicted"/>
<dbReference type="AlphaFoldDB" id="A0A5D0U0Z4"/>
<dbReference type="EMBL" id="VSFF01000010">
    <property type="protein sequence ID" value="TYC11744.1"/>
    <property type="molecule type" value="Genomic_DNA"/>
</dbReference>
<comment type="caution">
    <text evidence="2">The sequence shown here is derived from an EMBL/GenBank/DDBJ whole genome shotgun (WGS) entry which is preliminary data.</text>
</comment>
<sequence length="401" mass="43966">MSRDEADRTLARLRDERERISGALLELEAHHGYQLLEGAVLEGATRRVQSEVRAGMTSLWGLFDVYGQVLRDAEELRARHAKPGQAQLAELTWMLAGPSVELPAEEVPLERRTLLSVPSGERLTLRSAVERMTPMYEEVARSVAALDAVWSALLSRLAEVEAERRAADELLESLGGAEPDLDRLRADLASVAAVVRNDPMALARDGRADTARLDAVRAGLAEVRRGLAEAERLRDGFADRLRGIAAVVAELRGTEADARRARDEVLAKIASPVLPDPPELSAALADRLAAVGRPARGGGWNDLAVRVADLDRAARDALERARETTGVIRGLLDRREELRGRLESYRVKAARLGHAEDAELARIYEQARELLWTSPCDLRKATVTLSGYQQAINARAKGAER</sequence>
<evidence type="ECO:0000256" key="1">
    <source>
        <dbReference type="SAM" id="Coils"/>
    </source>
</evidence>
<protein>
    <submittedName>
        <fullName evidence="2">Uncharacterized protein</fullName>
    </submittedName>
</protein>
<reference evidence="2 3" key="1">
    <citation type="submission" date="2019-08" db="EMBL/GenBank/DDBJ databases">
        <title>Actinomadura sp. nov. CYP1-5 isolated from mountain soil.</title>
        <authorList>
            <person name="Songsumanus A."/>
            <person name="Kuncharoen N."/>
            <person name="Kudo T."/>
            <person name="Yuki M."/>
            <person name="Igarashi Y."/>
            <person name="Tanasupawat S."/>
        </authorList>
    </citation>
    <scope>NUCLEOTIDE SEQUENCE [LARGE SCALE GENOMIC DNA]</scope>
    <source>
        <strain evidence="2 3">GKU157</strain>
    </source>
</reference>
<keyword evidence="3" id="KW-1185">Reference proteome</keyword>
<gene>
    <name evidence="2" type="ORF">FXF65_27085</name>
</gene>
<evidence type="ECO:0000313" key="3">
    <source>
        <dbReference type="Proteomes" id="UP000322634"/>
    </source>
</evidence>